<dbReference type="InterPro" id="IPR023577">
    <property type="entry name" value="CYTH_domain"/>
</dbReference>
<dbReference type="Gene3D" id="1.40.20.10">
    <property type="entry name" value="CHAD domain"/>
    <property type="match status" value="1"/>
</dbReference>
<organism evidence="3 4">
    <name type="scientific">Cryptosporangium minutisporangium</name>
    <dbReference type="NCBI Taxonomy" id="113569"/>
    <lineage>
        <taxon>Bacteria</taxon>
        <taxon>Bacillati</taxon>
        <taxon>Actinomycetota</taxon>
        <taxon>Actinomycetes</taxon>
        <taxon>Cryptosporangiales</taxon>
        <taxon>Cryptosporangiaceae</taxon>
        <taxon>Cryptosporangium</taxon>
    </lineage>
</organism>
<dbReference type="PANTHER" id="PTHR39339:SF1">
    <property type="entry name" value="CHAD DOMAIN-CONTAINING PROTEIN"/>
    <property type="match status" value="1"/>
</dbReference>
<dbReference type="Pfam" id="PF01928">
    <property type="entry name" value="CYTH"/>
    <property type="match status" value="1"/>
</dbReference>
<dbReference type="CDD" id="cd07374">
    <property type="entry name" value="CYTH-like_Pase"/>
    <property type="match status" value="1"/>
</dbReference>
<comment type="caution">
    <text evidence="3">The sequence shown here is derived from an EMBL/GenBank/DDBJ whole genome shotgun (WGS) entry which is preliminary data.</text>
</comment>
<gene>
    <name evidence="3" type="ORF">GCM10020369_47130</name>
</gene>
<protein>
    <submittedName>
        <fullName evidence="3">CYTH and CHAD domain-containing protein</fullName>
    </submittedName>
</protein>
<dbReference type="InterPro" id="IPR038186">
    <property type="entry name" value="CHAD_dom_sf"/>
</dbReference>
<evidence type="ECO:0000313" key="3">
    <source>
        <dbReference type="EMBL" id="GAA3390993.1"/>
    </source>
</evidence>
<evidence type="ECO:0000259" key="1">
    <source>
        <dbReference type="PROSITE" id="PS51707"/>
    </source>
</evidence>
<dbReference type="EMBL" id="BAAAYN010000030">
    <property type="protein sequence ID" value="GAA3390993.1"/>
    <property type="molecule type" value="Genomic_DNA"/>
</dbReference>
<dbReference type="SMART" id="SM00880">
    <property type="entry name" value="CHAD"/>
    <property type="match status" value="1"/>
</dbReference>
<evidence type="ECO:0000259" key="2">
    <source>
        <dbReference type="PROSITE" id="PS51708"/>
    </source>
</evidence>
<dbReference type="Gene3D" id="2.40.320.10">
    <property type="entry name" value="Hypothetical Protein Pfu-838710-001"/>
    <property type="match status" value="1"/>
</dbReference>
<dbReference type="InterPro" id="IPR033469">
    <property type="entry name" value="CYTH-like_dom_sf"/>
</dbReference>
<dbReference type="SUPFAM" id="SSF55154">
    <property type="entry name" value="CYTH-like phosphatases"/>
    <property type="match status" value="1"/>
</dbReference>
<evidence type="ECO:0000313" key="4">
    <source>
        <dbReference type="Proteomes" id="UP001501676"/>
    </source>
</evidence>
<dbReference type="InterPro" id="IPR007899">
    <property type="entry name" value="CHAD_dom"/>
</dbReference>
<name>A0ABP6T365_9ACTN</name>
<dbReference type="SMART" id="SM01118">
    <property type="entry name" value="CYTH"/>
    <property type="match status" value="1"/>
</dbReference>
<dbReference type="PROSITE" id="PS51708">
    <property type="entry name" value="CHAD"/>
    <property type="match status" value="1"/>
</dbReference>
<dbReference type="PANTHER" id="PTHR39339">
    <property type="entry name" value="SLR1444 PROTEIN"/>
    <property type="match status" value="1"/>
</dbReference>
<feature type="domain" description="CHAD" evidence="2">
    <location>
        <begin position="223"/>
        <end position="504"/>
    </location>
</feature>
<accession>A0ABP6T365</accession>
<proteinExistence type="predicted"/>
<sequence length="513" mass="55704">MREEELKFGVHGRFVLPDLTAALGNGRRVEAQGRQVLTAVYYDTTDLRLARLGITLRHRTGEDGPPWHLKLPKGATAAGATVRDEIAVDGPADAPPTELTDLVTAWVRTAPLVPVATLRTDRDRYLIVDGSGPLAELVDDTVEVSEGRGLLADGSGVRTTFRELEVERKADGKKAGRALEATAAALVQAGAVGGATTPKLVRALGRRATAPPDLPVAGEVTERSSAADAIGYVLRRSARRLLDYDVRVRRGEPDAVHQARVCCRRLRSDLRTFGPLVDREWAAPLDAELRWLAAALGGPRDAEVLRARLRSTAETDPLAPLDAAVVARIDSILGDRQRTALKNLDAALTSDRYPALLDLLIDTVRTPETVELAGQRAVWVLPSMVEVVWDKLARKAGRLTLDDPDDTWHAARIHAKRARYAAEAVAPVVGAPATRLAKACAEVQEVLGEHQDAAIAADEWRDIALAHADDTELVITCGRLVERERAAVHASRARYAPVWERTNQPRLTGWLRG</sequence>
<dbReference type="Pfam" id="PF05235">
    <property type="entry name" value="CHAD"/>
    <property type="match status" value="1"/>
</dbReference>
<dbReference type="Proteomes" id="UP001501676">
    <property type="component" value="Unassembled WGS sequence"/>
</dbReference>
<feature type="domain" description="CYTH" evidence="1">
    <location>
        <begin position="1"/>
        <end position="207"/>
    </location>
</feature>
<dbReference type="RefSeq" id="WP_345730357.1">
    <property type="nucleotide sequence ID" value="NZ_BAAAYN010000030.1"/>
</dbReference>
<dbReference type="PROSITE" id="PS51707">
    <property type="entry name" value="CYTH"/>
    <property type="match status" value="1"/>
</dbReference>
<reference evidence="4" key="1">
    <citation type="journal article" date="2019" name="Int. J. Syst. Evol. Microbiol.">
        <title>The Global Catalogue of Microorganisms (GCM) 10K type strain sequencing project: providing services to taxonomists for standard genome sequencing and annotation.</title>
        <authorList>
            <consortium name="The Broad Institute Genomics Platform"/>
            <consortium name="The Broad Institute Genome Sequencing Center for Infectious Disease"/>
            <person name="Wu L."/>
            <person name="Ma J."/>
        </authorList>
    </citation>
    <scope>NUCLEOTIDE SEQUENCE [LARGE SCALE GENOMIC DNA]</scope>
    <source>
        <strain evidence="4">JCM 9458</strain>
    </source>
</reference>
<keyword evidence="4" id="KW-1185">Reference proteome</keyword>